<dbReference type="Proteomes" id="UP000663879">
    <property type="component" value="Unassembled WGS sequence"/>
</dbReference>
<evidence type="ECO:0000313" key="1">
    <source>
        <dbReference type="EMBL" id="CAF1070336.1"/>
    </source>
</evidence>
<gene>
    <name evidence="1" type="ORF">OXX778_LOCUS19694</name>
</gene>
<proteinExistence type="predicted"/>
<reference evidence="1" key="1">
    <citation type="submission" date="2021-02" db="EMBL/GenBank/DDBJ databases">
        <authorList>
            <person name="Nowell W R."/>
        </authorList>
    </citation>
    <scope>NUCLEOTIDE SEQUENCE</scope>
    <source>
        <strain evidence="1">Ploen Becks lab</strain>
    </source>
</reference>
<dbReference type="AlphaFoldDB" id="A0A814LVJ5"/>
<dbReference type="OrthoDB" id="10559166at2759"/>
<keyword evidence="2" id="KW-1185">Reference proteome</keyword>
<accession>A0A814LVJ5</accession>
<organism evidence="1 2">
    <name type="scientific">Brachionus calyciflorus</name>
    <dbReference type="NCBI Taxonomy" id="104777"/>
    <lineage>
        <taxon>Eukaryota</taxon>
        <taxon>Metazoa</taxon>
        <taxon>Spiralia</taxon>
        <taxon>Gnathifera</taxon>
        <taxon>Rotifera</taxon>
        <taxon>Eurotatoria</taxon>
        <taxon>Monogononta</taxon>
        <taxon>Pseudotrocha</taxon>
        <taxon>Ploima</taxon>
        <taxon>Brachionidae</taxon>
        <taxon>Brachionus</taxon>
    </lineage>
</organism>
<comment type="caution">
    <text evidence="1">The sequence shown here is derived from an EMBL/GenBank/DDBJ whole genome shotgun (WGS) entry which is preliminary data.</text>
</comment>
<name>A0A814LVJ5_9BILA</name>
<dbReference type="EMBL" id="CAJNOC010006102">
    <property type="protein sequence ID" value="CAF1070336.1"/>
    <property type="molecule type" value="Genomic_DNA"/>
</dbReference>
<sequence length="66" mass="7486">MKNKADKKKGEKADILAMNERKLHKASNLCGNLKKTRVIAKKPQKVVTNLKKIDLVKKEVKSSKQN</sequence>
<protein>
    <submittedName>
        <fullName evidence="1">Uncharacterized protein</fullName>
    </submittedName>
</protein>
<evidence type="ECO:0000313" key="2">
    <source>
        <dbReference type="Proteomes" id="UP000663879"/>
    </source>
</evidence>